<accession>A0A0M2KAS5</accession>
<evidence type="ECO:0000313" key="2">
    <source>
        <dbReference type="Proteomes" id="UP000033924"/>
    </source>
</evidence>
<protein>
    <submittedName>
        <fullName evidence="1">Uncharacterized protein</fullName>
    </submittedName>
</protein>
<organism evidence="1 2">
    <name type="scientific">Erwinia tracheiphila</name>
    <dbReference type="NCBI Taxonomy" id="65700"/>
    <lineage>
        <taxon>Bacteria</taxon>
        <taxon>Pseudomonadati</taxon>
        <taxon>Pseudomonadota</taxon>
        <taxon>Gammaproteobacteria</taxon>
        <taxon>Enterobacterales</taxon>
        <taxon>Erwiniaceae</taxon>
        <taxon>Erwinia</taxon>
    </lineage>
</organism>
<evidence type="ECO:0000313" key="1">
    <source>
        <dbReference type="EMBL" id="KKF36475.1"/>
    </source>
</evidence>
<gene>
    <name evidence="1" type="ORF">SY86_15175</name>
</gene>
<dbReference type="STRING" id="65700.SY86_15175"/>
<dbReference type="PATRIC" id="fig|65700.7.peg.3813"/>
<dbReference type="Proteomes" id="UP000033924">
    <property type="component" value="Unassembled WGS sequence"/>
</dbReference>
<sequence>MANNKSNDSVATNQVDTIRLPLIKAQCEAINSPCIGEWYIEINSGMNAIVKECNGNTVVFSYEQYPQARHSFPLNSFVNIFKRRDIPQQQLQNIDRKKTYCRELFRVALRYSGATELDILIKSIEELIACSLADKYSPGLNAASYEVYNKFAISRRVAK</sequence>
<proteinExistence type="predicted"/>
<dbReference type="RefSeq" id="WP_040465769.1">
    <property type="nucleotide sequence ID" value="NZ_CP089932.1"/>
</dbReference>
<name>A0A0M2KAS5_9GAMM</name>
<keyword evidence="2" id="KW-1185">Reference proteome</keyword>
<dbReference type="EMBL" id="JXNU01000003">
    <property type="protein sequence ID" value="KKF36475.1"/>
    <property type="molecule type" value="Genomic_DNA"/>
</dbReference>
<reference evidence="1 2" key="1">
    <citation type="submission" date="2015-01" db="EMBL/GenBank/DDBJ databases">
        <title>Erwinia tracheiphila.</title>
        <authorList>
            <person name="Shapiro L.R."/>
        </authorList>
    </citation>
    <scope>NUCLEOTIDE SEQUENCE [LARGE SCALE GENOMIC DNA]</scope>
    <source>
        <strain evidence="1 2">BuffGH</strain>
    </source>
</reference>
<comment type="caution">
    <text evidence="1">The sequence shown here is derived from an EMBL/GenBank/DDBJ whole genome shotgun (WGS) entry which is preliminary data.</text>
</comment>
<dbReference type="AlphaFoldDB" id="A0A0M2KAS5"/>